<dbReference type="GO" id="GO:0005525">
    <property type="term" value="F:GTP binding"/>
    <property type="evidence" value="ECO:0007669"/>
    <property type="project" value="UniProtKB-KW"/>
</dbReference>
<dbReference type="AlphaFoldDB" id="A0AAD9WH05"/>
<dbReference type="Pfam" id="PF00071">
    <property type="entry name" value="Ras"/>
    <property type="match status" value="1"/>
</dbReference>
<accession>A0AAD9WH05</accession>
<keyword evidence="2" id="KW-0342">GTP-binding</keyword>
<keyword evidence="1" id="KW-0547">Nucleotide-binding</keyword>
<dbReference type="InterPro" id="IPR003578">
    <property type="entry name" value="Small_GTPase_Rho"/>
</dbReference>
<dbReference type="PANTHER" id="PTHR24072">
    <property type="entry name" value="RHO FAMILY GTPASE"/>
    <property type="match status" value="1"/>
</dbReference>
<sequence>MAEIETPEISILLLGDPECGKSTFLSYVSLVLLRYPGHHQQQARSSLAHPHSRLSKGSACHDSKGPIPLLRDGDQPFVFDITFFHRTYRFGFQDTASPESWTRLQPDVIVLCYDISSRLSLINAQRVWLSEIKRIFMRQEDLPVLFLGLKRDLRSEKAENGIIYPQEAYRVAQEMRCDRYLECSAVTGELVHEVFEDICRTAAMSGKKDGTGGLSEGGCDIM</sequence>
<evidence type="ECO:0000256" key="1">
    <source>
        <dbReference type="ARBA" id="ARBA00022741"/>
    </source>
</evidence>
<dbReference type="SUPFAM" id="SSF52540">
    <property type="entry name" value="P-loop containing nucleoside triphosphate hydrolases"/>
    <property type="match status" value="1"/>
</dbReference>
<dbReference type="SMART" id="SM00174">
    <property type="entry name" value="RHO"/>
    <property type="match status" value="1"/>
</dbReference>
<dbReference type="InterPro" id="IPR001806">
    <property type="entry name" value="Small_GTPase"/>
</dbReference>
<dbReference type="InterPro" id="IPR027417">
    <property type="entry name" value="P-loop_NTPase"/>
</dbReference>
<organism evidence="3 4">
    <name type="scientific">Diplocarpon rosae</name>
    <dbReference type="NCBI Taxonomy" id="946125"/>
    <lineage>
        <taxon>Eukaryota</taxon>
        <taxon>Fungi</taxon>
        <taxon>Dikarya</taxon>
        <taxon>Ascomycota</taxon>
        <taxon>Pezizomycotina</taxon>
        <taxon>Leotiomycetes</taxon>
        <taxon>Helotiales</taxon>
        <taxon>Drepanopezizaceae</taxon>
        <taxon>Diplocarpon</taxon>
    </lineage>
</organism>
<evidence type="ECO:0000256" key="2">
    <source>
        <dbReference type="ARBA" id="ARBA00023134"/>
    </source>
</evidence>
<evidence type="ECO:0008006" key="5">
    <source>
        <dbReference type="Google" id="ProtNLM"/>
    </source>
</evidence>
<dbReference type="GO" id="GO:0003924">
    <property type="term" value="F:GTPase activity"/>
    <property type="evidence" value="ECO:0007669"/>
    <property type="project" value="InterPro"/>
</dbReference>
<dbReference type="Gene3D" id="3.40.50.300">
    <property type="entry name" value="P-loop containing nucleotide triphosphate hydrolases"/>
    <property type="match status" value="1"/>
</dbReference>
<dbReference type="EMBL" id="JAUBYV010000001">
    <property type="protein sequence ID" value="KAK2629928.1"/>
    <property type="molecule type" value="Genomic_DNA"/>
</dbReference>
<dbReference type="CDD" id="cd00157">
    <property type="entry name" value="Rho"/>
    <property type="match status" value="1"/>
</dbReference>
<dbReference type="GO" id="GO:0007264">
    <property type="term" value="P:small GTPase-mediated signal transduction"/>
    <property type="evidence" value="ECO:0007669"/>
    <property type="project" value="InterPro"/>
</dbReference>
<evidence type="ECO:0000313" key="4">
    <source>
        <dbReference type="Proteomes" id="UP001285354"/>
    </source>
</evidence>
<name>A0AAD9WH05_9HELO</name>
<protein>
    <recommendedName>
        <fullName evidence="5">P-loop containing nucleoside triphosphate hydrolase protein</fullName>
    </recommendedName>
</protein>
<evidence type="ECO:0000313" key="3">
    <source>
        <dbReference type="EMBL" id="KAK2629928.1"/>
    </source>
</evidence>
<keyword evidence="4" id="KW-1185">Reference proteome</keyword>
<dbReference type="Proteomes" id="UP001285354">
    <property type="component" value="Unassembled WGS sequence"/>
</dbReference>
<dbReference type="PRINTS" id="PR00449">
    <property type="entry name" value="RASTRNSFRMNG"/>
</dbReference>
<proteinExistence type="predicted"/>
<reference evidence="3" key="1">
    <citation type="submission" date="2023-06" db="EMBL/GenBank/DDBJ databases">
        <title>Draft genome of Marssonina rosae.</title>
        <authorList>
            <person name="Cheng Q."/>
        </authorList>
    </citation>
    <scope>NUCLEOTIDE SEQUENCE</scope>
    <source>
        <strain evidence="3">R4</strain>
    </source>
</reference>
<comment type="caution">
    <text evidence="3">The sequence shown here is derived from an EMBL/GenBank/DDBJ whole genome shotgun (WGS) entry which is preliminary data.</text>
</comment>
<gene>
    <name evidence="3" type="ORF">QTJ16_000748</name>
</gene>